<feature type="compositionally biased region" description="Basic and acidic residues" evidence="1">
    <location>
        <begin position="350"/>
        <end position="370"/>
    </location>
</feature>
<feature type="region of interest" description="Disordered" evidence="1">
    <location>
        <begin position="192"/>
        <end position="226"/>
    </location>
</feature>
<feature type="compositionally biased region" description="Basic and acidic residues" evidence="1">
    <location>
        <begin position="46"/>
        <end position="57"/>
    </location>
</feature>
<feature type="region of interest" description="Disordered" evidence="1">
    <location>
        <begin position="350"/>
        <end position="396"/>
    </location>
</feature>
<dbReference type="Proteomes" id="UP000827092">
    <property type="component" value="Unassembled WGS sequence"/>
</dbReference>
<feature type="compositionally biased region" description="Basic and acidic residues" evidence="1">
    <location>
        <begin position="198"/>
        <end position="207"/>
    </location>
</feature>
<feature type="region of interest" description="Disordered" evidence="1">
    <location>
        <begin position="648"/>
        <end position="703"/>
    </location>
</feature>
<comment type="caution">
    <text evidence="2">The sequence shown here is derived from an EMBL/GenBank/DDBJ whole genome shotgun (WGS) entry which is preliminary data.</text>
</comment>
<accession>A0AAV6UHV4</accession>
<feature type="compositionally biased region" description="Polar residues" evidence="1">
    <location>
        <begin position="128"/>
        <end position="141"/>
    </location>
</feature>
<gene>
    <name evidence="2" type="ORF">JTE90_005183</name>
</gene>
<proteinExistence type="predicted"/>
<evidence type="ECO:0000313" key="2">
    <source>
        <dbReference type="EMBL" id="KAG8183952.1"/>
    </source>
</evidence>
<keyword evidence="3" id="KW-1185">Reference proteome</keyword>
<feature type="compositionally biased region" description="Polar residues" evidence="1">
    <location>
        <begin position="656"/>
        <end position="670"/>
    </location>
</feature>
<sequence length="760" mass="86104">MYASSPNVNNRELIFTPEVRKINRLGDMNCPKIIKSPSWPSTPTIKRSEFKEDRSEPSFYSLERRRFGNKVSDEEFRGTDSCFGDPSTREEAFKEIHSILSSMDLAKYYLRGPRDSSNNETMNHSLRRSLSVQPHTINSDNSLKKSFLSSIPPSPKTKSFSDISYDANTFDAKEFTRERIYSLDLSPVKNSRKQVNSKLKELTERLRPSSAPPSPHRKPKYAAPKSAPPSSNFSFWMEPLSNDSSFNLKTLPTVNLGSDLGLSFEDVSKIKLSKIPKPARKNNIAASGFATLPRRKTSEVISEPRTLASLDLNINFDSHRINRNRPEDIQIIQKKQYLNRENIEMHNKKERKEAFENTDNDTVHKTKSSSEDEGETFSRNSSRRGSIKSNSSSSKKTDFDLNFSKYGSLSRVDRKKNTNKKDNSSLESLIKPQFKKSSLIPVSRSKDNLKTETIIFEGNIKENKYNGTIDIEEREFVNKSCMVENTKTAPAVPSSFSNPLEEEIRTIAKLLDGKESLFLKLIQSSKFDNERNHTSLELSEENETGLSFDKAEICLDSQETVSKNSTYCNVDRNSPTRLRAMTVPVTETNRNAVPAQKCSPPQQKRFYKKRLRGPYGEMLEQEMSKSFNKPRPSYAKDLDFLKELETLNSSSNSSSIQPNRQRPILRSSSHSLDETHSITVESSPKRKTSANIPVVSDNDEEGSLCVPPVSVSGTVSETILHIRSHSDSVKTSGVWSVDNLITKALKHTVQQVSTKWHVFN</sequence>
<feature type="region of interest" description="Disordered" evidence="1">
    <location>
        <begin position="128"/>
        <end position="159"/>
    </location>
</feature>
<protein>
    <submittedName>
        <fullName evidence="2">Uncharacterized protein</fullName>
    </submittedName>
</protein>
<dbReference type="AlphaFoldDB" id="A0AAV6UHV4"/>
<reference evidence="2 3" key="1">
    <citation type="journal article" date="2022" name="Nat. Ecol. Evol.">
        <title>A masculinizing supergene underlies an exaggerated male reproductive morph in a spider.</title>
        <authorList>
            <person name="Hendrickx F."/>
            <person name="De Corte Z."/>
            <person name="Sonet G."/>
            <person name="Van Belleghem S.M."/>
            <person name="Kostlbacher S."/>
            <person name="Vangestel C."/>
        </authorList>
    </citation>
    <scope>NUCLEOTIDE SEQUENCE [LARGE SCALE GENOMIC DNA]</scope>
    <source>
        <strain evidence="2">W744_W776</strain>
    </source>
</reference>
<feature type="compositionally biased region" description="Polar residues" evidence="1">
    <location>
        <begin position="147"/>
        <end position="159"/>
    </location>
</feature>
<evidence type="ECO:0000256" key="1">
    <source>
        <dbReference type="SAM" id="MobiDB-lite"/>
    </source>
</evidence>
<evidence type="ECO:0000313" key="3">
    <source>
        <dbReference type="Proteomes" id="UP000827092"/>
    </source>
</evidence>
<feature type="region of interest" description="Disordered" evidence="1">
    <location>
        <begin position="36"/>
        <end position="57"/>
    </location>
</feature>
<name>A0AAV6UHV4_9ARAC</name>
<dbReference type="EMBL" id="JAFNEN010000395">
    <property type="protein sequence ID" value="KAG8183952.1"/>
    <property type="molecule type" value="Genomic_DNA"/>
</dbReference>
<organism evidence="2 3">
    <name type="scientific">Oedothorax gibbosus</name>
    <dbReference type="NCBI Taxonomy" id="931172"/>
    <lineage>
        <taxon>Eukaryota</taxon>
        <taxon>Metazoa</taxon>
        <taxon>Ecdysozoa</taxon>
        <taxon>Arthropoda</taxon>
        <taxon>Chelicerata</taxon>
        <taxon>Arachnida</taxon>
        <taxon>Araneae</taxon>
        <taxon>Araneomorphae</taxon>
        <taxon>Entelegynae</taxon>
        <taxon>Araneoidea</taxon>
        <taxon>Linyphiidae</taxon>
        <taxon>Erigoninae</taxon>
        <taxon>Oedothorax</taxon>
    </lineage>
</organism>